<evidence type="ECO:0000313" key="2">
    <source>
        <dbReference type="Proteomes" id="UP001501358"/>
    </source>
</evidence>
<reference evidence="1 2" key="1">
    <citation type="journal article" date="2019" name="Int. J. Syst. Evol. Microbiol.">
        <title>The Global Catalogue of Microorganisms (GCM) 10K type strain sequencing project: providing services to taxonomists for standard genome sequencing and annotation.</title>
        <authorList>
            <consortium name="The Broad Institute Genomics Platform"/>
            <consortium name="The Broad Institute Genome Sequencing Center for Infectious Disease"/>
            <person name="Wu L."/>
            <person name="Ma J."/>
        </authorList>
    </citation>
    <scope>NUCLEOTIDE SEQUENCE [LARGE SCALE GENOMIC DNA]</scope>
    <source>
        <strain evidence="1 2">JCM 6307</strain>
    </source>
</reference>
<gene>
    <name evidence="1" type="ORF">GCM10010406_41380</name>
</gene>
<protein>
    <submittedName>
        <fullName evidence="1">Uncharacterized protein</fullName>
    </submittedName>
</protein>
<comment type="caution">
    <text evidence="1">The sequence shown here is derived from an EMBL/GenBank/DDBJ whole genome shotgun (WGS) entry which is preliminary data.</text>
</comment>
<dbReference type="Proteomes" id="UP001501358">
    <property type="component" value="Unassembled WGS sequence"/>
</dbReference>
<organism evidence="1 2">
    <name type="scientific">Streptomyces thermolineatus</name>
    <dbReference type="NCBI Taxonomy" id="44033"/>
    <lineage>
        <taxon>Bacteria</taxon>
        <taxon>Bacillati</taxon>
        <taxon>Actinomycetota</taxon>
        <taxon>Actinomycetes</taxon>
        <taxon>Kitasatosporales</taxon>
        <taxon>Streptomycetaceae</taxon>
        <taxon>Streptomyces</taxon>
    </lineage>
</organism>
<dbReference type="RefSeq" id="WP_344384679.1">
    <property type="nucleotide sequence ID" value="NZ_BAAATA010000028.1"/>
</dbReference>
<name>A0ABN3MES1_9ACTN</name>
<dbReference type="EMBL" id="BAAATA010000028">
    <property type="protein sequence ID" value="GAA2500601.1"/>
    <property type="molecule type" value="Genomic_DNA"/>
</dbReference>
<proteinExistence type="predicted"/>
<keyword evidence="2" id="KW-1185">Reference proteome</keyword>
<sequence length="134" mass="14394">MLDNLMAVVTGKHKERLVKAAEVASVDLVCAGDTWRVIHSQCARRHDIVPLPGRGAGGEGRDLGPVGLTGPQLALMLAKLFRGARIYSVAHPHERAVYQRVYDAAAAVLDQVDLKEAEGKPIPPIIIDARLGSE</sequence>
<evidence type="ECO:0000313" key="1">
    <source>
        <dbReference type="EMBL" id="GAA2500601.1"/>
    </source>
</evidence>
<accession>A0ABN3MES1</accession>